<gene>
    <name evidence="15" type="primary">pheT</name>
    <name evidence="20" type="ORF">SAMN05216216_11831</name>
</gene>
<keyword evidence="7 15" id="KW-0479">Metal-binding</keyword>
<dbReference type="Proteomes" id="UP000199008">
    <property type="component" value="Unassembled WGS sequence"/>
</dbReference>
<feature type="domain" description="FDX-ACB" evidence="18">
    <location>
        <begin position="707"/>
        <end position="799"/>
    </location>
</feature>
<feature type="binding site" evidence="15">
    <location>
        <position position="467"/>
    </location>
    <ligand>
        <name>Mg(2+)</name>
        <dbReference type="ChEBI" id="CHEBI:18420"/>
        <note>shared with alpha subunit</note>
    </ligand>
</feature>
<dbReference type="NCBIfam" id="TIGR00472">
    <property type="entry name" value="pheT_bact"/>
    <property type="match status" value="1"/>
</dbReference>
<keyword evidence="5 16" id="KW-0820">tRNA-binding</keyword>
<dbReference type="Pfam" id="PF03484">
    <property type="entry name" value="B5"/>
    <property type="match status" value="1"/>
</dbReference>
<dbReference type="PANTHER" id="PTHR10947:SF0">
    <property type="entry name" value="PHENYLALANINE--TRNA LIGASE BETA SUBUNIT"/>
    <property type="match status" value="1"/>
</dbReference>
<dbReference type="SUPFAM" id="SSF54991">
    <property type="entry name" value="Anticodon-binding domain of PheRS"/>
    <property type="match status" value="1"/>
</dbReference>
<dbReference type="InterPro" id="IPR005146">
    <property type="entry name" value="B3/B4_tRNA-bd"/>
</dbReference>
<keyword evidence="4 15" id="KW-0963">Cytoplasm</keyword>
<dbReference type="GO" id="GO:0016740">
    <property type="term" value="F:transferase activity"/>
    <property type="evidence" value="ECO:0007669"/>
    <property type="project" value="UniProtKB-ARBA"/>
</dbReference>
<dbReference type="EMBL" id="FNFY01000018">
    <property type="protein sequence ID" value="SDL02146.1"/>
    <property type="molecule type" value="Genomic_DNA"/>
</dbReference>
<dbReference type="GO" id="GO:0005524">
    <property type="term" value="F:ATP binding"/>
    <property type="evidence" value="ECO:0007669"/>
    <property type="project" value="UniProtKB-UniRule"/>
</dbReference>
<dbReference type="SUPFAM" id="SSF46955">
    <property type="entry name" value="Putative DNA-binding domain"/>
    <property type="match status" value="1"/>
</dbReference>
<evidence type="ECO:0000256" key="10">
    <source>
        <dbReference type="ARBA" id="ARBA00022842"/>
    </source>
</evidence>
<evidence type="ECO:0000256" key="13">
    <source>
        <dbReference type="ARBA" id="ARBA00023146"/>
    </source>
</evidence>
<evidence type="ECO:0000259" key="18">
    <source>
        <dbReference type="PROSITE" id="PS51447"/>
    </source>
</evidence>
<comment type="catalytic activity">
    <reaction evidence="14 15">
        <text>tRNA(Phe) + L-phenylalanine + ATP = L-phenylalanyl-tRNA(Phe) + AMP + diphosphate + H(+)</text>
        <dbReference type="Rhea" id="RHEA:19413"/>
        <dbReference type="Rhea" id="RHEA-COMP:9668"/>
        <dbReference type="Rhea" id="RHEA-COMP:9699"/>
        <dbReference type="ChEBI" id="CHEBI:15378"/>
        <dbReference type="ChEBI" id="CHEBI:30616"/>
        <dbReference type="ChEBI" id="CHEBI:33019"/>
        <dbReference type="ChEBI" id="CHEBI:58095"/>
        <dbReference type="ChEBI" id="CHEBI:78442"/>
        <dbReference type="ChEBI" id="CHEBI:78531"/>
        <dbReference type="ChEBI" id="CHEBI:456215"/>
        <dbReference type="EC" id="6.1.1.20"/>
    </reaction>
</comment>
<dbReference type="Gene3D" id="3.30.70.380">
    <property type="entry name" value="Ferrodoxin-fold anticodon-binding domain"/>
    <property type="match status" value="1"/>
</dbReference>
<keyword evidence="21" id="KW-1185">Reference proteome</keyword>
<keyword evidence="12 15" id="KW-0648">Protein biosynthesis</keyword>
<dbReference type="FunFam" id="3.30.930.10:FF:000022">
    <property type="entry name" value="Phenylalanine--tRNA ligase beta subunit"/>
    <property type="match status" value="1"/>
</dbReference>
<dbReference type="SMART" id="SM00873">
    <property type="entry name" value="B3_4"/>
    <property type="match status" value="1"/>
</dbReference>
<comment type="similarity">
    <text evidence="2 15">Belongs to the phenylalanyl-tRNA synthetase beta subunit family. Type 1 subfamily.</text>
</comment>
<dbReference type="SMART" id="SM00896">
    <property type="entry name" value="FDX-ACB"/>
    <property type="match status" value="1"/>
</dbReference>
<dbReference type="InterPro" id="IPR005147">
    <property type="entry name" value="tRNA_synthase_B5-dom"/>
</dbReference>
<evidence type="ECO:0000313" key="21">
    <source>
        <dbReference type="Proteomes" id="UP000199008"/>
    </source>
</evidence>
<dbReference type="PROSITE" id="PS51447">
    <property type="entry name" value="FDX_ACB"/>
    <property type="match status" value="1"/>
</dbReference>
<keyword evidence="10 15" id="KW-0460">Magnesium</keyword>
<dbReference type="RefSeq" id="WP_092987037.1">
    <property type="nucleotide sequence ID" value="NZ_FNFY01000018.1"/>
</dbReference>
<dbReference type="InterPro" id="IPR012340">
    <property type="entry name" value="NA-bd_OB-fold"/>
</dbReference>
<dbReference type="FunFam" id="3.50.40.10:FF:000001">
    <property type="entry name" value="Phenylalanine--tRNA ligase beta subunit"/>
    <property type="match status" value="1"/>
</dbReference>
<dbReference type="InterPro" id="IPR020825">
    <property type="entry name" value="Phe-tRNA_synthase-like_B3/B4"/>
</dbReference>
<dbReference type="Pfam" id="PF17759">
    <property type="entry name" value="tRNA_synthFbeta"/>
    <property type="match status" value="1"/>
</dbReference>
<dbReference type="PROSITE" id="PS50886">
    <property type="entry name" value="TRBD"/>
    <property type="match status" value="1"/>
</dbReference>
<dbReference type="InterPro" id="IPR033714">
    <property type="entry name" value="tRNA_bind_bactPheRS"/>
</dbReference>
<dbReference type="InterPro" id="IPR004532">
    <property type="entry name" value="Phe-tRNA-ligase_IIc_bsu_bact"/>
</dbReference>
<evidence type="ECO:0000256" key="14">
    <source>
        <dbReference type="ARBA" id="ARBA00049255"/>
    </source>
</evidence>
<dbReference type="InterPro" id="IPR045060">
    <property type="entry name" value="Phe-tRNA-ligase_IIc_bsu"/>
</dbReference>
<evidence type="ECO:0000256" key="3">
    <source>
        <dbReference type="ARBA" id="ARBA00011209"/>
    </source>
</evidence>
<dbReference type="FunFam" id="2.40.50.140:FF:000045">
    <property type="entry name" value="Phenylalanine--tRNA ligase beta subunit"/>
    <property type="match status" value="1"/>
</dbReference>
<evidence type="ECO:0000256" key="6">
    <source>
        <dbReference type="ARBA" id="ARBA00022598"/>
    </source>
</evidence>
<dbReference type="EC" id="6.1.1.20" evidence="15"/>
<evidence type="ECO:0000256" key="9">
    <source>
        <dbReference type="ARBA" id="ARBA00022840"/>
    </source>
</evidence>
<evidence type="ECO:0000259" key="19">
    <source>
        <dbReference type="PROSITE" id="PS51483"/>
    </source>
</evidence>
<dbReference type="CDD" id="cd02796">
    <property type="entry name" value="tRNA_bind_bactPheRS"/>
    <property type="match status" value="1"/>
</dbReference>
<evidence type="ECO:0000256" key="16">
    <source>
        <dbReference type="PROSITE-ProRule" id="PRU00209"/>
    </source>
</evidence>
<sequence length="800" mass="88831">MRVSKEWLNDFIEIKTDINELSEKITRGGIEVDDIIDYTADIKKLVVGYVEEVSQHPNADKLNICRVNTGEEVKQIVCGAENVRADTYVIVCQVGGRLPGGIKIKKAKLRGEVSEGMICSLDEIGIPGEYVPKEYQDGIFIFQDEQEAGADALPAVYLDDQVMEFDLTPNRKDALSMIGAAYETKALFGGAVKRPDVGFVEVDDPVDVTVVNADSEAVPYYSLRVVKDVKIGPAPTWMQIRLIKAGIRPINNVVDISNYVLLEYGQPLHMFDYDQIGSSEIVTRFAEEGEKMTTLDDKERSLKSSDVVITNGKEPIALAGVMGGDFSEVTDETKNVVIESAAFNPVSIRKTSGRLNLRSEASSRFEKGVSHEFVLPALERAAYLLEKYAGGKVSSGYNADGELDTSGSVIKTSRDFINNRLGMTLETAEIEETLSKLGLETTVNEDELEINIPSRRDDLQIAEDITEEVARIYGYDALPTSLPRFENITPGKLTDEQSKLRIIRHQLEALGLSQSINYALTSKEKAAQFTDRTEGLKLLMPMSEDRAVLRNSLIPHLVDNVVYNNSRQQKDVQLFEVGRIFISKGQDTQPDEVEKLGGIITGQMNRTDWLGSHVPADFYAAKGILDSVFEKLGILDNINYIPVEGYPEMHPGRTAEIALGESRVGFVGELHPKYEKDHDLNQTVVFEVNLDELLDVKLGSIEYEVLPKYPSISRDIALVAGRDVPVSTLVDIIEGAAKKYLVDVYVFDVYDGEHIEDDKKSVAIRLTYLNKEETLTDEAVEDIHQPVLEALKVEGFVLRG</sequence>
<dbReference type="GO" id="GO:0000049">
    <property type="term" value="F:tRNA binding"/>
    <property type="evidence" value="ECO:0007669"/>
    <property type="project" value="UniProtKB-UniRule"/>
</dbReference>
<dbReference type="Gene3D" id="3.30.930.10">
    <property type="entry name" value="Bira Bifunctional Protein, Domain 2"/>
    <property type="match status" value="1"/>
</dbReference>
<dbReference type="GO" id="GO:0004826">
    <property type="term" value="F:phenylalanine-tRNA ligase activity"/>
    <property type="evidence" value="ECO:0007669"/>
    <property type="project" value="UniProtKB-UniRule"/>
</dbReference>
<dbReference type="HAMAP" id="MF_00283">
    <property type="entry name" value="Phe_tRNA_synth_beta1"/>
    <property type="match status" value="1"/>
</dbReference>
<evidence type="ECO:0000259" key="17">
    <source>
        <dbReference type="PROSITE" id="PS50886"/>
    </source>
</evidence>
<dbReference type="Pfam" id="PF03147">
    <property type="entry name" value="FDX-ACB"/>
    <property type="match status" value="1"/>
</dbReference>
<dbReference type="OrthoDB" id="9805455at2"/>
<accession>A0A1G9GNB3</accession>
<comment type="cofactor">
    <cofactor evidence="15">
        <name>Mg(2+)</name>
        <dbReference type="ChEBI" id="CHEBI:18420"/>
    </cofactor>
    <text evidence="15">Binds 2 magnesium ions per tetramer.</text>
</comment>
<dbReference type="SUPFAM" id="SSF50249">
    <property type="entry name" value="Nucleic acid-binding proteins"/>
    <property type="match status" value="1"/>
</dbReference>
<dbReference type="InterPro" id="IPR009061">
    <property type="entry name" value="DNA-bd_dom_put_sf"/>
</dbReference>
<dbReference type="Gene3D" id="3.50.40.10">
    <property type="entry name" value="Phenylalanyl-trna Synthetase, Chain B, domain 3"/>
    <property type="match status" value="1"/>
</dbReference>
<reference evidence="21" key="1">
    <citation type="submission" date="2016-10" db="EMBL/GenBank/DDBJ databases">
        <authorList>
            <person name="Varghese N."/>
            <person name="Submissions S."/>
        </authorList>
    </citation>
    <scope>NUCLEOTIDE SEQUENCE [LARGE SCALE GENOMIC DNA]</scope>
    <source>
        <strain evidence="21">CGMCC 1.8895</strain>
    </source>
</reference>
<evidence type="ECO:0000256" key="7">
    <source>
        <dbReference type="ARBA" id="ARBA00022723"/>
    </source>
</evidence>
<name>A0A1G9GNB3_9BACL</name>
<dbReference type="Gene3D" id="2.40.50.140">
    <property type="entry name" value="Nucleic acid-binding proteins"/>
    <property type="match status" value="1"/>
</dbReference>
<dbReference type="STRING" id="576118.SAMN05216216_11831"/>
<dbReference type="SMART" id="SM00874">
    <property type="entry name" value="B5"/>
    <property type="match status" value="1"/>
</dbReference>
<dbReference type="GO" id="GO:0140096">
    <property type="term" value="F:catalytic activity, acting on a protein"/>
    <property type="evidence" value="ECO:0007669"/>
    <property type="project" value="UniProtKB-ARBA"/>
</dbReference>
<dbReference type="SUPFAM" id="SSF56037">
    <property type="entry name" value="PheT/TilS domain"/>
    <property type="match status" value="1"/>
</dbReference>
<feature type="binding site" evidence="15">
    <location>
        <position position="464"/>
    </location>
    <ligand>
        <name>Mg(2+)</name>
        <dbReference type="ChEBI" id="CHEBI:18420"/>
        <note>shared with alpha subunit</note>
    </ligand>
</feature>
<dbReference type="SUPFAM" id="SSF55681">
    <property type="entry name" value="Class II aaRS and biotin synthetases"/>
    <property type="match status" value="1"/>
</dbReference>
<evidence type="ECO:0000313" key="20">
    <source>
        <dbReference type="EMBL" id="SDL02146.1"/>
    </source>
</evidence>
<dbReference type="GO" id="GO:0000287">
    <property type="term" value="F:magnesium ion binding"/>
    <property type="evidence" value="ECO:0007669"/>
    <property type="project" value="UniProtKB-UniRule"/>
</dbReference>
<keyword evidence="6 15" id="KW-0436">Ligase</keyword>
<organism evidence="20 21">
    <name type="scientific">Lacicoccus qingdaonensis</name>
    <dbReference type="NCBI Taxonomy" id="576118"/>
    <lineage>
        <taxon>Bacteria</taxon>
        <taxon>Bacillati</taxon>
        <taxon>Bacillota</taxon>
        <taxon>Bacilli</taxon>
        <taxon>Bacillales</taxon>
        <taxon>Salinicoccaceae</taxon>
        <taxon>Lacicoccus</taxon>
    </lineage>
</organism>
<dbReference type="GO" id="GO:0009328">
    <property type="term" value="C:phenylalanine-tRNA ligase complex"/>
    <property type="evidence" value="ECO:0007669"/>
    <property type="project" value="TreeGrafter"/>
</dbReference>
<evidence type="ECO:0000256" key="4">
    <source>
        <dbReference type="ARBA" id="ARBA00022490"/>
    </source>
</evidence>
<protein>
    <recommendedName>
        <fullName evidence="15">Phenylalanine--tRNA ligase beta subunit</fullName>
        <ecNumber evidence="15">6.1.1.20</ecNumber>
    </recommendedName>
    <alternativeName>
        <fullName evidence="15">Phenylalanyl-tRNA synthetase beta subunit</fullName>
        <shortName evidence="15">PheRS</shortName>
    </alternativeName>
</protein>
<comment type="subcellular location">
    <subcellularLocation>
        <location evidence="1 15">Cytoplasm</location>
    </subcellularLocation>
</comment>
<evidence type="ECO:0000256" key="11">
    <source>
        <dbReference type="ARBA" id="ARBA00022884"/>
    </source>
</evidence>
<dbReference type="InterPro" id="IPR002547">
    <property type="entry name" value="tRNA-bd_dom"/>
</dbReference>
<evidence type="ECO:0000256" key="15">
    <source>
        <dbReference type="HAMAP-Rule" id="MF_00283"/>
    </source>
</evidence>
<comment type="subunit">
    <text evidence="3 15">Tetramer of two alpha and two beta subunits.</text>
</comment>
<dbReference type="CDD" id="cd00769">
    <property type="entry name" value="PheRS_beta_core"/>
    <property type="match status" value="1"/>
</dbReference>
<dbReference type="NCBIfam" id="NF045760">
    <property type="entry name" value="YtpR"/>
    <property type="match status" value="1"/>
</dbReference>
<dbReference type="InterPro" id="IPR045864">
    <property type="entry name" value="aa-tRNA-synth_II/BPL/LPL"/>
</dbReference>
<feature type="domain" description="B5" evidence="19">
    <location>
        <begin position="405"/>
        <end position="480"/>
    </location>
</feature>
<dbReference type="InterPro" id="IPR005121">
    <property type="entry name" value="Fdx_antiC-bd"/>
</dbReference>
<dbReference type="FunFam" id="3.30.70.380:FF:000001">
    <property type="entry name" value="Phenylalanine--tRNA ligase beta subunit"/>
    <property type="match status" value="1"/>
</dbReference>
<feature type="domain" description="TRNA-binding" evidence="17">
    <location>
        <begin position="39"/>
        <end position="153"/>
    </location>
</feature>
<evidence type="ECO:0000256" key="12">
    <source>
        <dbReference type="ARBA" id="ARBA00022917"/>
    </source>
</evidence>
<keyword evidence="8 15" id="KW-0547">Nucleotide-binding</keyword>
<dbReference type="Pfam" id="PF01588">
    <property type="entry name" value="tRNA_bind"/>
    <property type="match status" value="1"/>
</dbReference>
<dbReference type="PROSITE" id="PS51483">
    <property type="entry name" value="B5"/>
    <property type="match status" value="1"/>
</dbReference>
<dbReference type="InterPro" id="IPR036690">
    <property type="entry name" value="Fdx_antiC-bd_sf"/>
</dbReference>
<keyword evidence="13 15" id="KW-0030">Aminoacyl-tRNA synthetase</keyword>
<keyword evidence="9 15" id="KW-0067">ATP-binding</keyword>
<evidence type="ECO:0000256" key="8">
    <source>
        <dbReference type="ARBA" id="ARBA00022741"/>
    </source>
</evidence>
<dbReference type="PANTHER" id="PTHR10947">
    <property type="entry name" value="PHENYLALANYL-TRNA SYNTHETASE BETA CHAIN AND LEUCINE-RICH REPEAT-CONTAINING PROTEIN 47"/>
    <property type="match status" value="1"/>
</dbReference>
<dbReference type="Gene3D" id="3.30.56.10">
    <property type="match status" value="2"/>
</dbReference>
<proteinExistence type="inferred from homology"/>
<evidence type="ECO:0000256" key="1">
    <source>
        <dbReference type="ARBA" id="ARBA00004496"/>
    </source>
</evidence>
<dbReference type="InterPro" id="IPR041616">
    <property type="entry name" value="PheRS_beta_core"/>
</dbReference>
<dbReference type="Pfam" id="PF03483">
    <property type="entry name" value="B3_4"/>
    <property type="match status" value="1"/>
</dbReference>
<feature type="binding site" evidence="15">
    <location>
        <position position="458"/>
    </location>
    <ligand>
        <name>Mg(2+)</name>
        <dbReference type="ChEBI" id="CHEBI:18420"/>
        <note>shared with alpha subunit</note>
    </ligand>
</feature>
<dbReference type="AlphaFoldDB" id="A0A1G9GNB3"/>
<evidence type="ECO:0000256" key="5">
    <source>
        <dbReference type="ARBA" id="ARBA00022555"/>
    </source>
</evidence>
<evidence type="ECO:0000256" key="2">
    <source>
        <dbReference type="ARBA" id="ARBA00008653"/>
    </source>
</evidence>
<keyword evidence="11 16" id="KW-0694">RNA-binding</keyword>
<dbReference type="GO" id="GO:0006432">
    <property type="term" value="P:phenylalanyl-tRNA aminoacylation"/>
    <property type="evidence" value="ECO:0007669"/>
    <property type="project" value="UniProtKB-UniRule"/>
</dbReference>
<feature type="binding site" evidence="15">
    <location>
        <position position="468"/>
    </location>
    <ligand>
        <name>Mg(2+)</name>
        <dbReference type="ChEBI" id="CHEBI:18420"/>
        <note>shared with alpha subunit</note>
    </ligand>
</feature>